<evidence type="ECO:0000256" key="3">
    <source>
        <dbReference type="ARBA" id="ARBA00023125"/>
    </source>
</evidence>
<dbReference type="Pfam" id="PF00447">
    <property type="entry name" value="HSF_DNA-bind"/>
    <property type="match status" value="1"/>
</dbReference>
<name>A0A851SIL2_CERFA</name>
<evidence type="ECO:0000256" key="1">
    <source>
        <dbReference type="ARBA" id="ARBA00004123"/>
    </source>
</evidence>
<comment type="similarity">
    <text evidence="2 5">Belongs to the HSF family.</text>
</comment>
<keyword evidence="3" id="KW-0238">DNA-binding</keyword>
<dbReference type="GO" id="GO:0005634">
    <property type="term" value="C:nucleus"/>
    <property type="evidence" value="ECO:0007669"/>
    <property type="project" value="UniProtKB-SubCell"/>
</dbReference>
<dbReference type="GO" id="GO:0043565">
    <property type="term" value="F:sequence-specific DNA binding"/>
    <property type="evidence" value="ECO:0007669"/>
    <property type="project" value="InterPro"/>
</dbReference>
<dbReference type="Gene3D" id="1.10.10.10">
    <property type="entry name" value="Winged helix-like DNA-binding domain superfamily/Winged helix DNA-binding domain"/>
    <property type="match status" value="1"/>
</dbReference>
<feature type="non-terminal residue" evidence="7">
    <location>
        <position position="1"/>
    </location>
</feature>
<sequence>PAGLNASTFPAKLWRLVNSPSIRSARWDSQARGLLIDRSLLEWELLSPGGAQGPVPHTFRAMQFCSFMRQLNRYGFHKVPGWLGAAAPDDAGYWLLYRNPWFRWDRPDLLVRIKRWSAANRQRLAEGRRGTGAHPTAPSR</sequence>
<dbReference type="InterPro" id="IPR000232">
    <property type="entry name" value="HSF_DNA-bd"/>
</dbReference>
<dbReference type="SMART" id="SM00415">
    <property type="entry name" value="HSF"/>
    <property type="match status" value="1"/>
</dbReference>
<feature type="non-terminal residue" evidence="7">
    <location>
        <position position="140"/>
    </location>
</feature>
<dbReference type="InterPro" id="IPR036390">
    <property type="entry name" value="WH_DNA-bd_sf"/>
</dbReference>
<accession>A0A851SIL2</accession>
<feature type="domain" description="HSF-type DNA-binding" evidence="6">
    <location>
        <begin position="5"/>
        <end position="116"/>
    </location>
</feature>
<dbReference type="EMBL" id="WBNC01002292">
    <property type="protein sequence ID" value="NXD02685.1"/>
    <property type="molecule type" value="Genomic_DNA"/>
</dbReference>
<protein>
    <submittedName>
        <fullName evidence="7">HSF5 protein</fullName>
    </submittedName>
</protein>
<dbReference type="AlphaFoldDB" id="A0A851SIL2"/>
<dbReference type="Proteomes" id="UP000611277">
    <property type="component" value="Unassembled WGS sequence"/>
</dbReference>
<keyword evidence="8" id="KW-1185">Reference proteome</keyword>
<comment type="subcellular location">
    <subcellularLocation>
        <location evidence="1">Nucleus</location>
    </subcellularLocation>
</comment>
<evidence type="ECO:0000256" key="2">
    <source>
        <dbReference type="ARBA" id="ARBA00006403"/>
    </source>
</evidence>
<gene>
    <name evidence="7" type="primary">Hsf5</name>
    <name evidence="7" type="ORF">CERFAM_R10965</name>
</gene>
<dbReference type="InterPro" id="IPR036388">
    <property type="entry name" value="WH-like_DNA-bd_sf"/>
</dbReference>
<dbReference type="SUPFAM" id="SSF46785">
    <property type="entry name" value="Winged helix' DNA-binding domain"/>
    <property type="match status" value="1"/>
</dbReference>
<keyword evidence="4" id="KW-0539">Nucleus</keyword>
<evidence type="ECO:0000313" key="7">
    <source>
        <dbReference type="EMBL" id="NXD02685.1"/>
    </source>
</evidence>
<comment type="caution">
    <text evidence="7">The sequence shown here is derived from an EMBL/GenBank/DDBJ whole genome shotgun (WGS) entry which is preliminary data.</text>
</comment>
<reference evidence="7" key="1">
    <citation type="submission" date="2019-09" db="EMBL/GenBank/DDBJ databases">
        <title>Bird 10,000 Genomes (B10K) Project - Family phase.</title>
        <authorList>
            <person name="Zhang G."/>
        </authorList>
    </citation>
    <scope>NUCLEOTIDE SEQUENCE</scope>
    <source>
        <strain evidence="7">OUT-0039</strain>
        <tissue evidence="7">Muscle</tissue>
    </source>
</reference>
<evidence type="ECO:0000313" key="8">
    <source>
        <dbReference type="Proteomes" id="UP000611277"/>
    </source>
</evidence>
<evidence type="ECO:0000256" key="4">
    <source>
        <dbReference type="ARBA" id="ARBA00023242"/>
    </source>
</evidence>
<organism evidence="7 8">
    <name type="scientific">Certhia familiaris</name>
    <name type="common">Eurasian treecreeper</name>
    <dbReference type="NCBI Taxonomy" id="73333"/>
    <lineage>
        <taxon>Eukaryota</taxon>
        <taxon>Metazoa</taxon>
        <taxon>Chordata</taxon>
        <taxon>Craniata</taxon>
        <taxon>Vertebrata</taxon>
        <taxon>Euteleostomi</taxon>
        <taxon>Archelosauria</taxon>
        <taxon>Archosauria</taxon>
        <taxon>Dinosauria</taxon>
        <taxon>Saurischia</taxon>
        <taxon>Theropoda</taxon>
        <taxon>Coelurosauria</taxon>
        <taxon>Aves</taxon>
        <taxon>Neognathae</taxon>
        <taxon>Neoaves</taxon>
        <taxon>Telluraves</taxon>
        <taxon>Australaves</taxon>
        <taxon>Passeriformes</taxon>
        <taxon>Certhiidae</taxon>
        <taxon>Certhiinae</taxon>
        <taxon>Certhia</taxon>
    </lineage>
</organism>
<dbReference type="PANTHER" id="PTHR10015:SF465">
    <property type="entry name" value="HSF-TYPE DNA-BINDING DOMAIN-CONTAINING PROTEIN"/>
    <property type="match status" value="1"/>
</dbReference>
<dbReference type="PANTHER" id="PTHR10015">
    <property type="entry name" value="HEAT SHOCK TRANSCRIPTION FACTOR"/>
    <property type="match status" value="1"/>
</dbReference>
<dbReference type="GO" id="GO:0003700">
    <property type="term" value="F:DNA-binding transcription factor activity"/>
    <property type="evidence" value="ECO:0007669"/>
    <property type="project" value="InterPro"/>
</dbReference>
<evidence type="ECO:0000256" key="5">
    <source>
        <dbReference type="RuleBase" id="RU004020"/>
    </source>
</evidence>
<evidence type="ECO:0000259" key="6">
    <source>
        <dbReference type="SMART" id="SM00415"/>
    </source>
</evidence>
<proteinExistence type="inferred from homology"/>